<feature type="transmembrane region" description="Helical" evidence="7">
    <location>
        <begin position="184"/>
        <end position="205"/>
    </location>
</feature>
<evidence type="ECO:0000259" key="9">
    <source>
        <dbReference type="PROSITE" id="PS50928"/>
    </source>
</evidence>
<dbReference type="Gene3D" id="1.10.3720.10">
    <property type="entry name" value="MetI-like"/>
    <property type="match status" value="1"/>
</dbReference>
<evidence type="ECO:0000256" key="3">
    <source>
        <dbReference type="ARBA" id="ARBA00022475"/>
    </source>
</evidence>
<keyword evidence="4 7" id="KW-0812">Transmembrane</keyword>
<sequence>MPTEPPAPTKYAGARAGLEGLLAPETAGLGPEPRKAGTPSSDEVSGLDALELAPRREKGNPALRLWRSAWPKLLAVVIVLAAWELAYLSEWKPAYVFPSPFEVFPQLGDLVTTADFWDGVRLTMTRAVTGFALAVAIGTVIGAAVSRFAPLRAAIGSLITGLQTMPSIMWFPLAILLFQLGEQAIMFVVVIGAAPSVANGLISGIDYVPRTWLRVGQVMGMTGLSRYRHLILPASLPSFVSGLKQGWAFSWRSLMAGELLVIVPGTVSIGVRMQNARDLADTPLVISYILVVLVIGILIDQLFNLADNALRRRWGLTGS</sequence>
<dbReference type="PROSITE" id="PS50928">
    <property type="entry name" value="ABC_TM1"/>
    <property type="match status" value="1"/>
</dbReference>
<dbReference type="PANTHER" id="PTHR30151">
    <property type="entry name" value="ALKANE SULFONATE ABC TRANSPORTER-RELATED, MEMBRANE SUBUNIT"/>
    <property type="match status" value="1"/>
</dbReference>
<evidence type="ECO:0000256" key="4">
    <source>
        <dbReference type="ARBA" id="ARBA00022692"/>
    </source>
</evidence>
<reference evidence="10 11" key="1">
    <citation type="submission" date="2019-06" db="EMBL/GenBank/DDBJ databases">
        <title>Sequencing the genomes of 1000 actinobacteria strains.</title>
        <authorList>
            <person name="Klenk H.-P."/>
        </authorList>
    </citation>
    <scope>NUCLEOTIDE SEQUENCE [LARGE SCALE GENOMIC DNA]</scope>
    <source>
        <strain evidence="10 11">DSM 43866</strain>
    </source>
</reference>
<feature type="transmembrane region" description="Helical" evidence="7">
    <location>
        <begin position="254"/>
        <end position="273"/>
    </location>
</feature>
<keyword evidence="2 7" id="KW-0813">Transport</keyword>
<evidence type="ECO:0000256" key="7">
    <source>
        <dbReference type="RuleBase" id="RU363032"/>
    </source>
</evidence>
<dbReference type="SUPFAM" id="SSF161098">
    <property type="entry name" value="MetI-like"/>
    <property type="match status" value="1"/>
</dbReference>
<dbReference type="Pfam" id="PF00528">
    <property type="entry name" value="BPD_transp_1"/>
    <property type="match status" value="1"/>
</dbReference>
<evidence type="ECO:0000256" key="5">
    <source>
        <dbReference type="ARBA" id="ARBA00022989"/>
    </source>
</evidence>
<dbReference type="CDD" id="cd06261">
    <property type="entry name" value="TM_PBP2"/>
    <property type="match status" value="1"/>
</dbReference>
<keyword evidence="5 7" id="KW-1133">Transmembrane helix</keyword>
<organism evidence="10 11">
    <name type="scientific">Actinoplanes teichomyceticus</name>
    <dbReference type="NCBI Taxonomy" id="1867"/>
    <lineage>
        <taxon>Bacteria</taxon>
        <taxon>Bacillati</taxon>
        <taxon>Actinomycetota</taxon>
        <taxon>Actinomycetes</taxon>
        <taxon>Micromonosporales</taxon>
        <taxon>Micromonosporaceae</taxon>
        <taxon>Actinoplanes</taxon>
    </lineage>
</organism>
<dbReference type="GO" id="GO:0005886">
    <property type="term" value="C:plasma membrane"/>
    <property type="evidence" value="ECO:0007669"/>
    <property type="project" value="UniProtKB-SubCell"/>
</dbReference>
<evidence type="ECO:0000256" key="2">
    <source>
        <dbReference type="ARBA" id="ARBA00022448"/>
    </source>
</evidence>
<evidence type="ECO:0000313" key="10">
    <source>
        <dbReference type="EMBL" id="TWG25698.1"/>
    </source>
</evidence>
<feature type="transmembrane region" description="Helical" evidence="7">
    <location>
        <begin position="158"/>
        <end position="178"/>
    </location>
</feature>
<dbReference type="Proteomes" id="UP000320239">
    <property type="component" value="Unassembled WGS sequence"/>
</dbReference>
<dbReference type="GO" id="GO:0055085">
    <property type="term" value="P:transmembrane transport"/>
    <property type="evidence" value="ECO:0007669"/>
    <property type="project" value="InterPro"/>
</dbReference>
<keyword evidence="11" id="KW-1185">Reference proteome</keyword>
<comment type="similarity">
    <text evidence="7">Belongs to the binding-protein-dependent transport system permease family.</text>
</comment>
<gene>
    <name evidence="10" type="ORF">FHX34_101670</name>
</gene>
<protein>
    <submittedName>
        <fullName evidence="10">NitT/TauT family transport system permease protein</fullName>
    </submittedName>
</protein>
<feature type="transmembrane region" description="Helical" evidence="7">
    <location>
        <begin position="285"/>
        <end position="303"/>
    </location>
</feature>
<evidence type="ECO:0000313" key="11">
    <source>
        <dbReference type="Proteomes" id="UP000320239"/>
    </source>
</evidence>
<dbReference type="InterPro" id="IPR035906">
    <property type="entry name" value="MetI-like_sf"/>
</dbReference>
<feature type="domain" description="ABC transmembrane type-1" evidence="9">
    <location>
        <begin position="120"/>
        <end position="303"/>
    </location>
</feature>
<feature type="transmembrane region" description="Helical" evidence="7">
    <location>
        <begin position="73"/>
        <end position="89"/>
    </location>
</feature>
<comment type="caution">
    <text evidence="10">The sequence shown here is derived from an EMBL/GenBank/DDBJ whole genome shotgun (WGS) entry which is preliminary data.</text>
</comment>
<dbReference type="AlphaFoldDB" id="A0A561WPB9"/>
<keyword evidence="6 7" id="KW-0472">Membrane</keyword>
<dbReference type="InterPro" id="IPR000515">
    <property type="entry name" value="MetI-like"/>
</dbReference>
<keyword evidence="3" id="KW-1003">Cell membrane</keyword>
<name>A0A561WPB9_ACTTI</name>
<evidence type="ECO:0000256" key="6">
    <source>
        <dbReference type="ARBA" id="ARBA00023136"/>
    </source>
</evidence>
<feature type="region of interest" description="Disordered" evidence="8">
    <location>
        <begin position="22"/>
        <end position="48"/>
    </location>
</feature>
<evidence type="ECO:0000256" key="1">
    <source>
        <dbReference type="ARBA" id="ARBA00004651"/>
    </source>
</evidence>
<dbReference type="OrthoDB" id="9796361at2"/>
<dbReference type="PANTHER" id="PTHR30151:SF40">
    <property type="entry name" value="TRANSPORT SYSTEM INTEGRAL MEMBRANE PROTEIN"/>
    <property type="match status" value="1"/>
</dbReference>
<dbReference type="RefSeq" id="WP_122981179.1">
    <property type="nucleotide sequence ID" value="NZ_BOMX01000014.1"/>
</dbReference>
<proteinExistence type="inferred from homology"/>
<evidence type="ECO:0000256" key="8">
    <source>
        <dbReference type="SAM" id="MobiDB-lite"/>
    </source>
</evidence>
<dbReference type="EMBL" id="VIWY01000001">
    <property type="protein sequence ID" value="TWG25698.1"/>
    <property type="molecule type" value="Genomic_DNA"/>
</dbReference>
<comment type="subcellular location">
    <subcellularLocation>
        <location evidence="1 7">Cell membrane</location>
        <topology evidence="1 7">Multi-pass membrane protein</topology>
    </subcellularLocation>
</comment>
<accession>A0A561WPB9</accession>
<feature type="transmembrane region" description="Helical" evidence="7">
    <location>
        <begin position="127"/>
        <end position="146"/>
    </location>
</feature>